<feature type="domain" description="RSE1/DDB1/CPSF1 C-terminal" evidence="12">
    <location>
        <begin position="846"/>
        <end position="1168"/>
    </location>
</feature>
<keyword evidence="16" id="KW-1185">Reference proteome</keyword>
<gene>
    <name evidence="15" type="ORF">EJ05DRAFT_511908</name>
</gene>
<evidence type="ECO:0000259" key="12">
    <source>
        <dbReference type="Pfam" id="PF03178"/>
    </source>
</evidence>
<dbReference type="InterPro" id="IPR018846">
    <property type="entry name" value="Beta-prop_RSE1/DDB1/CPSF1_1st"/>
</dbReference>
<dbReference type="InterPro" id="IPR036322">
    <property type="entry name" value="WD40_repeat_dom_sf"/>
</dbReference>
<dbReference type="GeneID" id="54489335"/>
<accession>A0A6A6W5G6</accession>
<keyword evidence="5" id="KW-0508">mRNA splicing</keyword>
<sequence>MATTSSMFMYSLSLVPSSAITQAIVGLFAGTKEQFILSASGSRLILSRLNASTGKLVTVLSTDTFSVIRSISTVRLAGSLLDYIVVTSDSGRITILEYIQKGNFFKRIHLETYGKSGVRRVIPGQYLAADPKGRALMIASAEKNKLVYVLNRNVNAELTISSPLEAHKHYALVFALIGVDVGYENPIFAALEIDYEESDQDPSGRAFEELEKHLVYYQLDLGLNHVVRKWTDTVDRTANMLFQVPGGEDGPSGVLVCAEESISYRHMDEEALRIPIPRRGGATEDSRRKRYITAGVMHKMRGDFFFLLQTEDGDLFKVKLITDEEDPSKKSLSIKYFDTVPLATALIILRSGFLFVASETGDHRVYQFEKLGDDDNETEWTSDQFSADSDEPMKPVYFQPRAYENITPFESVSCMNPMTGCRVTNLTGEDAPQIYTVSGLGARSQFKTLRHGLEVSEIVASDLPNYPSAVWTTKKTVADQYDAYIVLSFSNATLVLAVGETVEEATDTGFLTSAPTIGVQVAEDSIIQIHPRGIRQIRASGSLEEWEVPQHRTIVCATSNEKQVVVALSSGELIYFEVDTDSGGLGEYEERPQMSGTVTSLSLGDVPQGKMRSPFLAVGCDDSTVRILSVEPETCLESKSIQAVSASPTALMIMAMEDSSSGAMTLYLHIGLYSGVYLRTVVDEVTGDLSDTRTRFLGAKPVKLFSVTVQEQPAILALASRSWLGYSDNQSKAFQMTPLSYTPLEFGWNFSSEVCTEGIVGIEGQSVRIFTVDRLEENMIREAISLAHTPRAFVQNPEQALFYVGEADYNTLSKASRAKLLADEMSDQDRLPAEEFGYPRATDHWASCIEIVDPIEKKAVLETIHLEGNENICSITVAAFSSQDDESFLVVGTGVDVKVLPPSSKGGYIHIYRFLDEGRSLEFIHKTKVEEPPLTLLGFQGRLLAGVGNTLRIYELGMKQLLRKSQLPKAVPRKLVGLTTQGSRIICSDIQESVTYVVYKYADNRLISFCDDAFARWTTCTTMVDYETVAGGDKFGNVWLVRCPSKVSEVADEEGSGAHLVHEKGYLGGTSHRLDQLVHNFTQDIPTSIQKVSLVAGGRDIILWAGFQGTIGLLIPFASRDDVDFFQKLEMEMRSVDSPLTGRDHLIYRSYYVPVKGVIDGDLCERFSILKREVKERIAGELERTVREVERKIQDMRTRHAW</sequence>
<dbReference type="GO" id="GO:0003676">
    <property type="term" value="F:nucleic acid binding"/>
    <property type="evidence" value="ECO:0007669"/>
    <property type="project" value="InterPro"/>
</dbReference>
<evidence type="ECO:0000256" key="7">
    <source>
        <dbReference type="ARBA" id="ARBA00038266"/>
    </source>
</evidence>
<evidence type="ECO:0000256" key="5">
    <source>
        <dbReference type="ARBA" id="ARBA00023187"/>
    </source>
</evidence>
<comment type="similarity">
    <text evidence="7">Belongs to the RSE1 family.</text>
</comment>
<dbReference type="InterPro" id="IPR004871">
    <property type="entry name" value="RSE1/DDB1/CPSF1_C"/>
</dbReference>
<dbReference type="EMBL" id="ML996574">
    <property type="protein sequence ID" value="KAF2757180.1"/>
    <property type="molecule type" value="Genomic_DNA"/>
</dbReference>
<evidence type="ECO:0000256" key="2">
    <source>
        <dbReference type="ARBA" id="ARBA00011524"/>
    </source>
</evidence>
<evidence type="ECO:0000256" key="11">
    <source>
        <dbReference type="SAM" id="Coils"/>
    </source>
</evidence>
<comment type="subunit">
    <text evidence="2">Associated with the spliceosome.</text>
</comment>
<keyword evidence="4" id="KW-0747">Spliceosome</keyword>
<dbReference type="GO" id="GO:0006397">
    <property type="term" value="P:mRNA processing"/>
    <property type="evidence" value="ECO:0007669"/>
    <property type="project" value="UniProtKB-KW"/>
</dbReference>
<evidence type="ECO:0000256" key="6">
    <source>
        <dbReference type="ARBA" id="ARBA00023242"/>
    </source>
</evidence>
<evidence type="ECO:0000259" key="13">
    <source>
        <dbReference type="Pfam" id="PF10433"/>
    </source>
</evidence>
<keyword evidence="11" id="KW-0175">Coiled coil</keyword>
<keyword evidence="3" id="KW-0507">mRNA processing</keyword>
<evidence type="ECO:0000256" key="4">
    <source>
        <dbReference type="ARBA" id="ARBA00022728"/>
    </source>
</evidence>
<evidence type="ECO:0000256" key="3">
    <source>
        <dbReference type="ARBA" id="ARBA00022664"/>
    </source>
</evidence>
<keyword evidence="6" id="KW-0539">Nucleus</keyword>
<organism evidence="15 16">
    <name type="scientific">Pseudovirgaria hyperparasitica</name>
    <dbReference type="NCBI Taxonomy" id="470096"/>
    <lineage>
        <taxon>Eukaryota</taxon>
        <taxon>Fungi</taxon>
        <taxon>Dikarya</taxon>
        <taxon>Ascomycota</taxon>
        <taxon>Pezizomycotina</taxon>
        <taxon>Dothideomycetes</taxon>
        <taxon>Dothideomycetes incertae sedis</taxon>
        <taxon>Acrospermales</taxon>
        <taxon>Acrospermaceae</taxon>
        <taxon>Pseudovirgaria</taxon>
    </lineage>
</organism>
<protein>
    <recommendedName>
        <fullName evidence="8">Pre-mRNA-splicing factor RSE1</fullName>
    </recommendedName>
    <alternativeName>
        <fullName evidence="10">Pre-mRNA-splicing factor rse1</fullName>
    </alternativeName>
</protein>
<comment type="subcellular location">
    <subcellularLocation>
        <location evidence="1">Nucleus</location>
    </subcellularLocation>
</comment>
<dbReference type="Gene3D" id="1.10.150.910">
    <property type="match status" value="1"/>
</dbReference>
<name>A0A6A6W5G6_9PEZI</name>
<evidence type="ECO:0000313" key="15">
    <source>
        <dbReference type="EMBL" id="KAF2757180.1"/>
    </source>
</evidence>
<dbReference type="OrthoDB" id="436637at2759"/>
<dbReference type="GO" id="GO:0005681">
    <property type="term" value="C:spliceosomal complex"/>
    <property type="evidence" value="ECO:0007669"/>
    <property type="project" value="UniProtKB-KW"/>
</dbReference>
<proteinExistence type="inferred from homology"/>
<dbReference type="FunFam" id="2.130.10.10:FF:000068">
    <property type="entry name" value="Pre-mRNA-splicing factor rse1, variant"/>
    <property type="match status" value="1"/>
</dbReference>
<dbReference type="InterPro" id="IPR050358">
    <property type="entry name" value="RSE1/DDB1/CFT1"/>
</dbReference>
<comment type="function">
    <text evidence="9">Involved in pre-mRNA splicing and cell cycle control.</text>
</comment>
<dbReference type="GO" id="GO:0008380">
    <property type="term" value="P:RNA splicing"/>
    <property type="evidence" value="ECO:0007669"/>
    <property type="project" value="UniProtKB-KW"/>
</dbReference>
<feature type="domain" description="RSE1/DDB1/CPSF1 first beta-propeller" evidence="13">
    <location>
        <begin position="19"/>
        <end position="376"/>
    </location>
</feature>
<dbReference type="FunFam" id="2.130.10.10:FF:001143">
    <property type="entry name" value="Pre-mRNA-splicing factor rse-1, putative"/>
    <property type="match status" value="1"/>
</dbReference>
<evidence type="ECO:0000256" key="1">
    <source>
        <dbReference type="ARBA" id="ARBA00004123"/>
    </source>
</evidence>
<evidence type="ECO:0000256" key="8">
    <source>
        <dbReference type="ARBA" id="ARBA00040134"/>
    </source>
</evidence>
<dbReference type="InterPro" id="IPR015943">
    <property type="entry name" value="WD40/YVTN_repeat-like_dom_sf"/>
</dbReference>
<dbReference type="SUPFAM" id="SSF50978">
    <property type="entry name" value="WD40 repeat-like"/>
    <property type="match status" value="2"/>
</dbReference>
<dbReference type="Gene3D" id="2.130.10.10">
    <property type="entry name" value="YVTN repeat-like/Quinoprotein amine dehydrogenase"/>
    <property type="match status" value="3"/>
</dbReference>
<dbReference type="Pfam" id="PF10433">
    <property type="entry name" value="Beta-prop_RSE1_1st"/>
    <property type="match status" value="1"/>
</dbReference>
<dbReference type="Pfam" id="PF03178">
    <property type="entry name" value="CPSF_A"/>
    <property type="match status" value="1"/>
</dbReference>
<dbReference type="AlphaFoldDB" id="A0A6A6W5G6"/>
<evidence type="ECO:0000256" key="10">
    <source>
        <dbReference type="ARBA" id="ARBA00068521"/>
    </source>
</evidence>
<reference evidence="15" key="1">
    <citation type="journal article" date="2020" name="Stud. Mycol.">
        <title>101 Dothideomycetes genomes: a test case for predicting lifestyles and emergence of pathogens.</title>
        <authorList>
            <person name="Haridas S."/>
            <person name="Albert R."/>
            <person name="Binder M."/>
            <person name="Bloem J."/>
            <person name="Labutti K."/>
            <person name="Salamov A."/>
            <person name="Andreopoulos B."/>
            <person name="Baker S."/>
            <person name="Barry K."/>
            <person name="Bills G."/>
            <person name="Bluhm B."/>
            <person name="Cannon C."/>
            <person name="Castanera R."/>
            <person name="Culley D."/>
            <person name="Daum C."/>
            <person name="Ezra D."/>
            <person name="Gonzalez J."/>
            <person name="Henrissat B."/>
            <person name="Kuo A."/>
            <person name="Liang C."/>
            <person name="Lipzen A."/>
            <person name="Lutzoni F."/>
            <person name="Magnuson J."/>
            <person name="Mondo S."/>
            <person name="Nolan M."/>
            <person name="Ohm R."/>
            <person name="Pangilinan J."/>
            <person name="Park H.-J."/>
            <person name="Ramirez L."/>
            <person name="Alfaro M."/>
            <person name="Sun H."/>
            <person name="Tritt A."/>
            <person name="Yoshinaga Y."/>
            <person name="Zwiers L.-H."/>
            <person name="Turgeon B."/>
            <person name="Goodwin S."/>
            <person name="Spatafora J."/>
            <person name="Crous P."/>
            <person name="Grigoriev I."/>
        </authorList>
    </citation>
    <scope>NUCLEOTIDE SEQUENCE</scope>
    <source>
        <strain evidence="15">CBS 121739</strain>
    </source>
</reference>
<evidence type="ECO:0000256" key="9">
    <source>
        <dbReference type="ARBA" id="ARBA00055157"/>
    </source>
</evidence>
<evidence type="ECO:0000259" key="14">
    <source>
        <dbReference type="Pfam" id="PF23726"/>
    </source>
</evidence>
<feature type="domain" description="RSE1/DDB1/CPSF1 second beta-propeller" evidence="14">
    <location>
        <begin position="456"/>
        <end position="772"/>
    </location>
</feature>
<feature type="coiled-coil region" evidence="11">
    <location>
        <begin position="1172"/>
        <end position="1199"/>
    </location>
</feature>
<dbReference type="Proteomes" id="UP000799437">
    <property type="component" value="Unassembled WGS sequence"/>
</dbReference>
<dbReference type="InterPro" id="IPR058543">
    <property type="entry name" value="Beta-prop_RSE1/DDB1/CPSF1_2nd"/>
</dbReference>
<dbReference type="RefSeq" id="XP_033599631.1">
    <property type="nucleotide sequence ID" value="XM_033748281.1"/>
</dbReference>
<dbReference type="PANTHER" id="PTHR10644">
    <property type="entry name" value="DNA REPAIR/RNA PROCESSING CPSF FAMILY"/>
    <property type="match status" value="1"/>
</dbReference>
<dbReference type="Pfam" id="PF23726">
    <property type="entry name" value="Beta-prop_RSE1_2nd"/>
    <property type="match status" value="1"/>
</dbReference>
<evidence type="ECO:0000313" key="16">
    <source>
        <dbReference type="Proteomes" id="UP000799437"/>
    </source>
</evidence>